<comment type="caution">
    <text evidence="5">The sequence shown here is derived from an EMBL/GenBank/DDBJ whole genome shotgun (WGS) entry which is preliminary data.</text>
</comment>
<organism evidence="5 6">
    <name type="scientific">Micractinium conductrix</name>
    <dbReference type="NCBI Taxonomy" id="554055"/>
    <lineage>
        <taxon>Eukaryota</taxon>
        <taxon>Viridiplantae</taxon>
        <taxon>Chlorophyta</taxon>
        <taxon>core chlorophytes</taxon>
        <taxon>Trebouxiophyceae</taxon>
        <taxon>Chlorellales</taxon>
        <taxon>Chlorellaceae</taxon>
        <taxon>Chlorella clade</taxon>
        <taxon>Micractinium</taxon>
    </lineage>
</organism>
<dbReference type="Pfam" id="PF00338">
    <property type="entry name" value="Ribosomal_S10"/>
    <property type="match status" value="1"/>
</dbReference>
<feature type="domain" description="Small ribosomal subunit protein uS10" evidence="4">
    <location>
        <begin position="73"/>
        <end position="167"/>
    </location>
</feature>
<dbReference type="GO" id="GO:0006412">
    <property type="term" value="P:translation"/>
    <property type="evidence" value="ECO:0007669"/>
    <property type="project" value="InterPro"/>
</dbReference>
<keyword evidence="6" id="KW-1185">Reference proteome</keyword>
<protein>
    <submittedName>
        <fullName evidence="5">30S ribosomal chloroplastic-like isoform X1</fullName>
    </submittedName>
</protein>
<dbReference type="SMART" id="SM01403">
    <property type="entry name" value="Ribosomal_S10"/>
    <property type="match status" value="1"/>
</dbReference>
<dbReference type="InterPro" id="IPR001848">
    <property type="entry name" value="Ribosomal_uS10"/>
</dbReference>
<dbReference type="GO" id="GO:0003723">
    <property type="term" value="F:RNA binding"/>
    <property type="evidence" value="ECO:0007669"/>
    <property type="project" value="InterPro"/>
</dbReference>
<dbReference type="Gene3D" id="3.30.70.600">
    <property type="entry name" value="Ribosomal protein S10 domain"/>
    <property type="match status" value="1"/>
</dbReference>
<dbReference type="GO" id="GO:0003735">
    <property type="term" value="F:structural constituent of ribosome"/>
    <property type="evidence" value="ECO:0007669"/>
    <property type="project" value="InterPro"/>
</dbReference>
<dbReference type="InterPro" id="IPR036838">
    <property type="entry name" value="Ribosomal_uS10_dom_sf"/>
</dbReference>
<evidence type="ECO:0000256" key="1">
    <source>
        <dbReference type="ARBA" id="ARBA00007102"/>
    </source>
</evidence>
<dbReference type="AlphaFoldDB" id="A0A2P6VDI8"/>
<comment type="similarity">
    <text evidence="1">Belongs to the universal ribosomal protein uS10 family.</text>
</comment>
<dbReference type="HAMAP" id="MF_00508">
    <property type="entry name" value="Ribosomal_uS10"/>
    <property type="match status" value="1"/>
</dbReference>
<proteinExistence type="inferred from homology"/>
<dbReference type="EMBL" id="LHPF02000011">
    <property type="protein sequence ID" value="PSC72163.1"/>
    <property type="molecule type" value="Genomic_DNA"/>
</dbReference>
<dbReference type="NCBIfam" id="TIGR01049">
    <property type="entry name" value="rpsJ_bact"/>
    <property type="match status" value="1"/>
</dbReference>
<dbReference type="PANTHER" id="PTHR11700">
    <property type="entry name" value="30S RIBOSOMAL PROTEIN S10 FAMILY MEMBER"/>
    <property type="match status" value="1"/>
</dbReference>
<dbReference type="GO" id="GO:0005840">
    <property type="term" value="C:ribosome"/>
    <property type="evidence" value="ECO:0007669"/>
    <property type="project" value="UniProtKB-KW"/>
</dbReference>
<dbReference type="GO" id="GO:1990904">
    <property type="term" value="C:ribonucleoprotein complex"/>
    <property type="evidence" value="ECO:0007669"/>
    <property type="project" value="UniProtKB-KW"/>
</dbReference>
<evidence type="ECO:0000313" key="5">
    <source>
        <dbReference type="EMBL" id="PSC72163.1"/>
    </source>
</evidence>
<dbReference type="PROSITE" id="PS00361">
    <property type="entry name" value="RIBOSOMAL_S10"/>
    <property type="match status" value="1"/>
</dbReference>
<dbReference type="FunFam" id="3.30.70.600:FF:000003">
    <property type="entry name" value="30S ribosomal protein S10"/>
    <property type="match status" value="1"/>
</dbReference>
<keyword evidence="2" id="KW-0689">Ribosomal protein</keyword>
<evidence type="ECO:0000259" key="4">
    <source>
        <dbReference type="SMART" id="SM01403"/>
    </source>
</evidence>
<accession>A0A2P6VDI8</accession>
<name>A0A2P6VDI8_9CHLO</name>
<evidence type="ECO:0000256" key="2">
    <source>
        <dbReference type="ARBA" id="ARBA00022980"/>
    </source>
</evidence>
<dbReference type="STRING" id="554055.A0A2P6VDI8"/>
<dbReference type="SUPFAM" id="SSF54999">
    <property type="entry name" value="Ribosomal protein S10"/>
    <property type="match status" value="1"/>
</dbReference>
<dbReference type="OrthoDB" id="366214at2759"/>
<dbReference type="PRINTS" id="PR00971">
    <property type="entry name" value="RIBOSOMALS10"/>
</dbReference>
<dbReference type="NCBIfam" id="NF001861">
    <property type="entry name" value="PRK00596.1"/>
    <property type="match status" value="1"/>
</dbReference>
<gene>
    <name evidence="5" type="ORF">C2E20_4445</name>
</gene>
<reference evidence="5 6" key="1">
    <citation type="journal article" date="2018" name="Plant J.">
        <title>Genome sequences of Chlorella sorokiniana UTEX 1602 and Micractinium conductrix SAG 241.80: implications to maltose excretion by a green alga.</title>
        <authorList>
            <person name="Arriola M.B."/>
            <person name="Velmurugan N."/>
            <person name="Zhang Y."/>
            <person name="Plunkett M.H."/>
            <person name="Hondzo H."/>
            <person name="Barney B.M."/>
        </authorList>
    </citation>
    <scope>NUCLEOTIDE SEQUENCE [LARGE SCALE GENOMIC DNA]</scope>
    <source>
        <strain evidence="5 6">SAG 241.80</strain>
    </source>
</reference>
<evidence type="ECO:0000313" key="6">
    <source>
        <dbReference type="Proteomes" id="UP000239649"/>
    </source>
</evidence>
<keyword evidence="3" id="KW-0687">Ribonucleoprotein</keyword>
<dbReference type="Proteomes" id="UP000239649">
    <property type="component" value="Unassembled WGS sequence"/>
</dbReference>
<sequence length="168" mass="17958">MAMVSCCAAAMQPCTASRSAPAAPRAVALRPFARSLAAQRLKAAAAAPAAPRRGAVAVQAAAAAPAPQQQKIRIKLKSYWVDLLQDSVEKIREAASSTGATIAGPVPLPTRKKIYTVLRSPHVNKDSREQFEVRLHQRLIDVKDLSSQTVDRLMSLDLPAGVDVEVKL</sequence>
<dbReference type="InterPro" id="IPR027486">
    <property type="entry name" value="Ribosomal_uS10_dom"/>
</dbReference>
<dbReference type="InterPro" id="IPR018268">
    <property type="entry name" value="Ribosomal_uS10_CS"/>
</dbReference>
<evidence type="ECO:0000256" key="3">
    <source>
        <dbReference type="ARBA" id="ARBA00023274"/>
    </source>
</evidence>